<sequence>MRKWSAILSMRQSNENSKIEEIHLPSGYSTITKEARRINPYEVIQVDYKFVKNYADTENWYYKSIRPGRRTDDPQVVDIRAIKYNTMTDEVKLNFDEDWTSLPQRPKIISSEMYSSSNVFE</sequence>
<dbReference type="AlphaFoldDB" id="A0A8S3WI53"/>
<gene>
    <name evidence="1" type="ORF">PAPOLLO_LOCUS6464</name>
</gene>
<evidence type="ECO:0000313" key="2">
    <source>
        <dbReference type="Proteomes" id="UP000691718"/>
    </source>
</evidence>
<accession>A0A8S3WI53</accession>
<dbReference type="Proteomes" id="UP000691718">
    <property type="component" value="Unassembled WGS sequence"/>
</dbReference>
<dbReference type="EMBL" id="CAJQZP010000419">
    <property type="protein sequence ID" value="CAG4960919.1"/>
    <property type="molecule type" value="Genomic_DNA"/>
</dbReference>
<comment type="caution">
    <text evidence="1">The sequence shown here is derived from an EMBL/GenBank/DDBJ whole genome shotgun (WGS) entry which is preliminary data.</text>
</comment>
<name>A0A8S3WI53_PARAO</name>
<protein>
    <submittedName>
        <fullName evidence="1">(apollo) hypothetical protein</fullName>
    </submittedName>
</protein>
<dbReference type="OrthoDB" id="7367179at2759"/>
<keyword evidence="2" id="KW-1185">Reference proteome</keyword>
<reference evidence="1" key="1">
    <citation type="submission" date="2021-04" db="EMBL/GenBank/DDBJ databases">
        <authorList>
            <person name="Tunstrom K."/>
        </authorList>
    </citation>
    <scope>NUCLEOTIDE SEQUENCE</scope>
</reference>
<proteinExistence type="predicted"/>
<evidence type="ECO:0000313" key="1">
    <source>
        <dbReference type="EMBL" id="CAG4960919.1"/>
    </source>
</evidence>
<organism evidence="1 2">
    <name type="scientific">Parnassius apollo</name>
    <name type="common">Apollo butterfly</name>
    <name type="synonym">Papilio apollo</name>
    <dbReference type="NCBI Taxonomy" id="110799"/>
    <lineage>
        <taxon>Eukaryota</taxon>
        <taxon>Metazoa</taxon>
        <taxon>Ecdysozoa</taxon>
        <taxon>Arthropoda</taxon>
        <taxon>Hexapoda</taxon>
        <taxon>Insecta</taxon>
        <taxon>Pterygota</taxon>
        <taxon>Neoptera</taxon>
        <taxon>Endopterygota</taxon>
        <taxon>Lepidoptera</taxon>
        <taxon>Glossata</taxon>
        <taxon>Ditrysia</taxon>
        <taxon>Papilionoidea</taxon>
        <taxon>Papilionidae</taxon>
        <taxon>Parnassiinae</taxon>
        <taxon>Parnassini</taxon>
        <taxon>Parnassius</taxon>
        <taxon>Parnassius</taxon>
    </lineage>
</organism>